<dbReference type="HOGENOM" id="CLU_1597581_0_0_1"/>
<sequence length="167" mass="18412">MSLSSCAKVTNSSNQEGIKCWGYNKYKNLGLPTSDETEIPAKDRPFVHFTLTVESIVPEVCGSCGVFSSQGSPSYVHCWGALYSAGNIYTTHDASNMVQINTPGDAVMIDFLRVITNARNLSCVGTFIDGKSETTPNPQHNSRYNPLPQYFPQKKHNFNSHNTAITR</sequence>
<reference evidence="3" key="2">
    <citation type="submission" date="2012-11" db="EMBL/GenBank/DDBJ databases">
        <authorList>
            <person name="Kuo A."/>
            <person name="Curtis B.A."/>
            <person name="Tanifuji G."/>
            <person name="Burki F."/>
            <person name="Gruber A."/>
            <person name="Irimia M."/>
            <person name="Maruyama S."/>
            <person name="Arias M.C."/>
            <person name="Ball S.G."/>
            <person name="Gile G.H."/>
            <person name="Hirakawa Y."/>
            <person name="Hopkins J.F."/>
            <person name="Rensing S.A."/>
            <person name="Schmutz J."/>
            <person name="Symeonidi A."/>
            <person name="Elias M."/>
            <person name="Eveleigh R.J."/>
            <person name="Herman E.K."/>
            <person name="Klute M.J."/>
            <person name="Nakayama T."/>
            <person name="Obornik M."/>
            <person name="Reyes-Prieto A."/>
            <person name="Armbrust E.V."/>
            <person name="Aves S.J."/>
            <person name="Beiko R.G."/>
            <person name="Coutinho P."/>
            <person name="Dacks J.B."/>
            <person name="Durnford D.G."/>
            <person name="Fast N.M."/>
            <person name="Green B.R."/>
            <person name="Grisdale C."/>
            <person name="Hempe F."/>
            <person name="Henrissat B."/>
            <person name="Hoppner M.P."/>
            <person name="Ishida K.-I."/>
            <person name="Kim E."/>
            <person name="Koreny L."/>
            <person name="Kroth P.G."/>
            <person name="Liu Y."/>
            <person name="Malik S.-B."/>
            <person name="Maier U.G."/>
            <person name="McRose D."/>
            <person name="Mock T."/>
            <person name="Neilson J.A."/>
            <person name="Onodera N.T."/>
            <person name="Poole A.M."/>
            <person name="Pritham E.J."/>
            <person name="Richards T.A."/>
            <person name="Rocap G."/>
            <person name="Roy S.W."/>
            <person name="Sarai C."/>
            <person name="Schaack S."/>
            <person name="Shirato S."/>
            <person name="Slamovits C.H."/>
            <person name="Spencer D.F."/>
            <person name="Suzuki S."/>
            <person name="Worden A.Z."/>
            <person name="Zauner S."/>
            <person name="Barry K."/>
            <person name="Bell C."/>
            <person name="Bharti A.K."/>
            <person name="Crow J.A."/>
            <person name="Grimwood J."/>
            <person name="Kramer R."/>
            <person name="Lindquist E."/>
            <person name="Lucas S."/>
            <person name="Salamov A."/>
            <person name="McFadden G.I."/>
            <person name="Lane C.E."/>
            <person name="Keeling P.J."/>
            <person name="Gray M.W."/>
            <person name="Grigoriev I.V."/>
            <person name="Archibald J.M."/>
        </authorList>
    </citation>
    <scope>NUCLEOTIDE SEQUENCE</scope>
    <source>
        <strain evidence="3">CCMP2712</strain>
    </source>
</reference>
<reference evidence="1 3" key="1">
    <citation type="journal article" date="2012" name="Nature">
        <title>Algal genomes reveal evolutionary mosaicism and the fate of nucleomorphs.</title>
        <authorList>
            <consortium name="DOE Joint Genome Institute"/>
            <person name="Curtis B.A."/>
            <person name="Tanifuji G."/>
            <person name="Burki F."/>
            <person name="Gruber A."/>
            <person name="Irimia M."/>
            <person name="Maruyama S."/>
            <person name="Arias M.C."/>
            <person name="Ball S.G."/>
            <person name="Gile G.H."/>
            <person name="Hirakawa Y."/>
            <person name="Hopkins J.F."/>
            <person name="Kuo A."/>
            <person name="Rensing S.A."/>
            <person name="Schmutz J."/>
            <person name="Symeonidi A."/>
            <person name="Elias M."/>
            <person name="Eveleigh R.J."/>
            <person name="Herman E.K."/>
            <person name="Klute M.J."/>
            <person name="Nakayama T."/>
            <person name="Obornik M."/>
            <person name="Reyes-Prieto A."/>
            <person name="Armbrust E.V."/>
            <person name="Aves S.J."/>
            <person name="Beiko R.G."/>
            <person name="Coutinho P."/>
            <person name="Dacks J.B."/>
            <person name="Durnford D.G."/>
            <person name="Fast N.M."/>
            <person name="Green B.R."/>
            <person name="Grisdale C.J."/>
            <person name="Hempel F."/>
            <person name="Henrissat B."/>
            <person name="Hoppner M.P."/>
            <person name="Ishida K."/>
            <person name="Kim E."/>
            <person name="Koreny L."/>
            <person name="Kroth P.G."/>
            <person name="Liu Y."/>
            <person name="Malik S.B."/>
            <person name="Maier U.G."/>
            <person name="McRose D."/>
            <person name="Mock T."/>
            <person name="Neilson J.A."/>
            <person name="Onodera N.T."/>
            <person name="Poole A.M."/>
            <person name="Pritham E.J."/>
            <person name="Richards T.A."/>
            <person name="Rocap G."/>
            <person name="Roy S.W."/>
            <person name="Sarai C."/>
            <person name="Schaack S."/>
            <person name="Shirato S."/>
            <person name="Slamovits C.H."/>
            <person name="Spencer D.F."/>
            <person name="Suzuki S."/>
            <person name="Worden A.Z."/>
            <person name="Zauner S."/>
            <person name="Barry K."/>
            <person name="Bell C."/>
            <person name="Bharti A.K."/>
            <person name="Crow J.A."/>
            <person name="Grimwood J."/>
            <person name="Kramer R."/>
            <person name="Lindquist E."/>
            <person name="Lucas S."/>
            <person name="Salamov A."/>
            <person name="McFadden G.I."/>
            <person name="Lane C.E."/>
            <person name="Keeling P.J."/>
            <person name="Gray M.W."/>
            <person name="Grigoriev I.V."/>
            <person name="Archibald J.M."/>
        </authorList>
    </citation>
    <scope>NUCLEOTIDE SEQUENCE</scope>
    <source>
        <strain evidence="1 3">CCMP2712</strain>
    </source>
</reference>
<organism evidence="1">
    <name type="scientific">Guillardia theta (strain CCMP2712)</name>
    <name type="common">Cryptophyte</name>
    <dbReference type="NCBI Taxonomy" id="905079"/>
    <lineage>
        <taxon>Eukaryota</taxon>
        <taxon>Cryptophyceae</taxon>
        <taxon>Pyrenomonadales</taxon>
        <taxon>Geminigeraceae</taxon>
        <taxon>Guillardia</taxon>
    </lineage>
</organism>
<dbReference type="KEGG" id="gtt:GUITHDRAFT_149202"/>
<accession>L1I5S6</accession>
<protein>
    <submittedName>
        <fullName evidence="1 2">Uncharacterized protein</fullName>
    </submittedName>
</protein>
<dbReference type="EMBL" id="JH993258">
    <property type="protein sequence ID" value="EKX31596.1"/>
    <property type="molecule type" value="Genomic_DNA"/>
</dbReference>
<dbReference type="SUPFAM" id="SSF50985">
    <property type="entry name" value="RCC1/BLIP-II"/>
    <property type="match status" value="1"/>
</dbReference>
<dbReference type="PaxDb" id="55529-EKX31596"/>
<dbReference type="RefSeq" id="XP_005818576.1">
    <property type="nucleotide sequence ID" value="XM_005818519.1"/>
</dbReference>
<reference evidence="2" key="3">
    <citation type="submission" date="2016-03" db="UniProtKB">
        <authorList>
            <consortium name="EnsemblProtists"/>
        </authorList>
    </citation>
    <scope>IDENTIFICATION</scope>
</reference>
<dbReference type="EnsemblProtists" id="EKX31596">
    <property type="protein sequence ID" value="EKX31596"/>
    <property type="gene ID" value="GUITHDRAFT_149202"/>
</dbReference>
<dbReference type="Proteomes" id="UP000011087">
    <property type="component" value="Unassembled WGS sequence"/>
</dbReference>
<dbReference type="InterPro" id="IPR009091">
    <property type="entry name" value="RCC1/BLIP-II"/>
</dbReference>
<evidence type="ECO:0000313" key="3">
    <source>
        <dbReference type="Proteomes" id="UP000011087"/>
    </source>
</evidence>
<evidence type="ECO:0000313" key="2">
    <source>
        <dbReference type="EnsemblProtists" id="EKX31596"/>
    </source>
</evidence>
<keyword evidence="3" id="KW-1185">Reference proteome</keyword>
<dbReference type="AlphaFoldDB" id="L1I5S6"/>
<dbReference type="GeneID" id="17288324"/>
<name>L1I5S6_GUITC</name>
<proteinExistence type="predicted"/>
<gene>
    <name evidence="1" type="ORF">GUITHDRAFT_149202</name>
</gene>
<evidence type="ECO:0000313" key="1">
    <source>
        <dbReference type="EMBL" id="EKX31596.1"/>
    </source>
</evidence>